<keyword evidence="1" id="KW-0812">Transmembrane</keyword>
<sequence length="369" mass="42939">MEMQTKDNLNYTSQLPKWAISCHIGLISIFLLLGMGMFVLTVIEVLETGLGFSILLFMIGVFFFGLSWFSYKNLRKYLDVIVKISVGEKGYDYYEKDKKRRIEHDIFLPYENMKYVLIGMDYRIGAKYKYSVHYDSVKLIPLRIAKILICGVSTQNRLEVLSFSHSTEKSLNKWLDVFRKQGVQIFHTDKALSATPNNPEAIELIPKERFEGTLSFVIGSEAEGLNDMFLTKKQQAFIEEKEKRSRKNGIYYTTLVAISQIIMICFWFPHWEIVDRSFGDSSGEYFALLFTIISQAIVYIKMRKIKWYEPIRDMIIIYIGILVGIKLSPDERTIFQSAVQGYAIMAIGAFLFLYYGIKIYSWFQRLGKK</sequence>
<keyword evidence="3" id="KW-1185">Reference proteome</keyword>
<feature type="transmembrane region" description="Helical" evidence="1">
    <location>
        <begin position="20"/>
        <end position="43"/>
    </location>
</feature>
<evidence type="ECO:0000256" key="1">
    <source>
        <dbReference type="SAM" id="Phobius"/>
    </source>
</evidence>
<comment type="caution">
    <text evidence="2">The sequence shown here is derived from an EMBL/GenBank/DDBJ whole genome shotgun (WGS) entry which is preliminary data.</text>
</comment>
<reference evidence="2" key="1">
    <citation type="submission" date="2022-02" db="EMBL/GenBank/DDBJ databases">
        <title>Fredinandcohnia quinoae sp. nov. isolated from Chenopodium quinoa seeds.</title>
        <authorList>
            <person name="Saati-Santamaria Z."/>
            <person name="Flores-Felix J.D."/>
            <person name="Igual J.M."/>
            <person name="Velazquez E."/>
            <person name="Garcia-Fraile P."/>
            <person name="Martinez-Molina E."/>
        </authorList>
    </citation>
    <scope>NUCLEOTIDE SEQUENCE</scope>
    <source>
        <strain evidence="2">SECRCQ15</strain>
    </source>
</reference>
<feature type="transmembrane region" description="Helical" evidence="1">
    <location>
        <begin position="250"/>
        <end position="270"/>
    </location>
</feature>
<feature type="transmembrane region" description="Helical" evidence="1">
    <location>
        <begin position="49"/>
        <end position="69"/>
    </location>
</feature>
<name>A0AAW5E7N8_9BACI</name>
<dbReference type="EMBL" id="JAKTTI010000043">
    <property type="protein sequence ID" value="MCH1627509.1"/>
    <property type="molecule type" value="Genomic_DNA"/>
</dbReference>
<gene>
    <name evidence="2" type="ORF">MJG50_19410</name>
</gene>
<feature type="transmembrane region" description="Helical" evidence="1">
    <location>
        <begin position="282"/>
        <end position="299"/>
    </location>
</feature>
<accession>A0AAW5E7N8</accession>
<dbReference type="Proteomes" id="UP001431131">
    <property type="component" value="Unassembled WGS sequence"/>
</dbReference>
<dbReference type="AlphaFoldDB" id="A0AAW5E7N8"/>
<feature type="transmembrane region" description="Helical" evidence="1">
    <location>
        <begin position="311"/>
        <end position="329"/>
    </location>
</feature>
<keyword evidence="1" id="KW-0472">Membrane</keyword>
<feature type="transmembrane region" description="Helical" evidence="1">
    <location>
        <begin position="341"/>
        <end position="363"/>
    </location>
</feature>
<evidence type="ECO:0000313" key="2">
    <source>
        <dbReference type="EMBL" id="MCH1627509.1"/>
    </source>
</evidence>
<evidence type="ECO:0000313" key="3">
    <source>
        <dbReference type="Proteomes" id="UP001431131"/>
    </source>
</evidence>
<dbReference type="RefSeq" id="WP_240257428.1">
    <property type="nucleotide sequence ID" value="NZ_JAKTTI010000043.1"/>
</dbReference>
<keyword evidence="1" id="KW-1133">Transmembrane helix</keyword>
<protein>
    <submittedName>
        <fullName evidence="2">Uncharacterized protein</fullName>
    </submittedName>
</protein>
<proteinExistence type="predicted"/>
<organism evidence="2 3">
    <name type="scientific">Fredinandcohnia quinoae</name>
    <dbReference type="NCBI Taxonomy" id="2918902"/>
    <lineage>
        <taxon>Bacteria</taxon>
        <taxon>Bacillati</taxon>
        <taxon>Bacillota</taxon>
        <taxon>Bacilli</taxon>
        <taxon>Bacillales</taxon>
        <taxon>Bacillaceae</taxon>
        <taxon>Fredinandcohnia</taxon>
    </lineage>
</organism>